<sequence>MVETMIFDTGITVLFFAIAAAIGILLGRNKVLFAVVGIALWLYILFTHTDSLGPKMIEWLNADDPGVPIIFGSIALGMYASIADLALQLLVLKLSHRRRLS</sequence>
<feature type="transmembrane region" description="Helical" evidence="1">
    <location>
        <begin position="31"/>
        <end position="49"/>
    </location>
</feature>
<dbReference type="AlphaFoldDB" id="A0A1F6CK35"/>
<dbReference type="EMBL" id="MFKV01000028">
    <property type="protein sequence ID" value="OGG49624.1"/>
    <property type="molecule type" value="Genomic_DNA"/>
</dbReference>
<feature type="transmembrane region" description="Helical" evidence="1">
    <location>
        <begin position="6"/>
        <end position="26"/>
    </location>
</feature>
<name>A0A1F6CK35_9BACT</name>
<feature type="transmembrane region" description="Helical" evidence="1">
    <location>
        <begin position="69"/>
        <end position="92"/>
    </location>
</feature>
<organism evidence="2 3">
    <name type="scientific">Candidatus Kaiserbacteria bacterium RIFCSPHIGHO2_01_FULL_54_36</name>
    <dbReference type="NCBI Taxonomy" id="1798482"/>
    <lineage>
        <taxon>Bacteria</taxon>
        <taxon>Candidatus Kaiseribacteriota</taxon>
    </lineage>
</organism>
<comment type="caution">
    <text evidence="2">The sequence shown here is derived from an EMBL/GenBank/DDBJ whole genome shotgun (WGS) entry which is preliminary data.</text>
</comment>
<proteinExistence type="predicted"/>
<protein>
    <submittedName>
        <fullName evidence="2">Uncharacterized protein</fullName>
    </submittedName>
</protein>
<keyword evidence="1" id="KW-0472">Membrane</keyword>
<evidence type="ECO:0000256" key="1">
    <source>
        <dbReference type="SAM" id="Phobius"/>
    </source>
</evidence>
<accession>A0A1F6CK35</accession>
<dbReference type="Proteomes" id="UP000178370">
    <property type="component" value="Unassembled WGS sequence"/>
</dbReference>
<gene>
    <name evidence="2" type="ORF">A2763_02990</name>
</gene>
<keyword evidence="1" id="KW-0812">Transmembrane</keyword>
<keyword evidence="1" id="KW-1133">Transmembrane helix</keyword>
<evidence type="ECO:0000313" key="2">
    <source>
        <dbReference type="EMBL" id="OGG49624.1"/>
    </source>
</evidence>
<evidence type="ECO:0000313" key="3">
    <source>
        <dbReference type="Proteomes" id="UP000178370"/>
    </source>
</evidence>
<reference evidence="2 3" key="1">
    <citation type="journal article" date="2016" name="Nat. Commun.">
        <title>Thousands of microbial genomes shed light on interconnected biogeochemical processes in an aquifer system.</title>
        <authorList>
            <person name="Anantharaman K."/>
            <person name="Brown C.T."/>
            <person name="Hug L.A."/>
            <person name="Sharon I."/>
            <person name="Castelle C.J."/>
            <person name="Probst A.J."/>
            <person name="Thomas B.C."/>
            <person name="Singh A."/>
            <person name="Wilkins M.J."/>
            <person name="Karaoz U."/>
            <person name="Brodie E.L."/>
            <person name="Williams K.H."/>
            <person name="Hubbard S.S."/>
            <person name="Banfield J.F."/>
        </authorList>
    </citation>
    <scope>NUCLEOTIDE SEQUENCE [LARGE SCALE GENOMIC DNA]</scope>
</reference>
<dbReference type="STRING" id="1798482.A2763_02990"/>